<name>A0ABU9VS69_9CLOT</name>
<accession>A0ABU9VS69</accession>
<evidence type="ECO:0000256" key="3">
    <source>
        <dbReference type="SAM" id="SignalP"/>
    </source>
</evidence>
<dbReference type="PANTHER" id="PTHR30469">
    <property type="entry name" value="MULTIDRUG RESISTANCE PROTEIN MDTA"/>
    <property type="match status" value="1"/>
</dbReference>
<dbReference type="SUPFAM" id="SSF111369">
    <property type="entry name" value="HlyD-like secretion proteins"/>
    <property type="match status" value="1"/>
</dbReference>
<evidence type="ECO:0000259" key="4">
    <source>
        <dbReference type="Pfam" id="PF25954"/>
    </source>
</evidence>
<evidence type="ECO:0000256" key="1">
    <source>
        <dbReference type="ARBA" id="ARBA00009477"/>
    </source>
</evidence>
<evidence type="ECO:0000259" key="6">
    <source>
        <dbReference type="Pfam" id="PF25989"/>
    </source>
</evidence>
<dbReference type="InterPro" id="IPR058637">
    <property type="entry name" value="YknX-like_C"/>
</dbReference>
<feature type="domain" description="YknX-like C-terminal permuted SH3-like" evidence="6">
    <location>
        <begin position="315"/>
        <end position="381"/>
    </location>
</feature>
<dbReference type="Proteomes" id="UP001407405">
    <property type="component" value="Unassembled WGS sequence"/>
</dbReference>
<evidence type="ECO:0000313" key="7">
    <source>
        <dbReference type="EMBL" id="MEN1760006.1"/>
    </source>
</evidence>
<sequence>MARTGKISKRLLLIVLLTTLLLSACQPSEVEIPAERALSVEIMEVSYGDLQVRTTLTGQVHPLEEVRLAPKMPGTVRRVHVSVGDRVQVGETLVTLDQKDLMNSIRQSEAAAGIAEAGVVTAEAGLAATEEQHEQALRELNRVQTLYDQGAATKQQLEQAEMAASENALNSTRAQVEQARAQLNQAQVTIEVARSSLEDTVIRSPIEGVVTEVNAKLGEGISGPAVTVAQLNPVVVKTTVSEYLINRFEIGQEVSVKIPAAQNEAYLGTVSTIAPAPGTGSLTYPMEMKITNPDGVIKIGMFAEVELTMETRENVITIPSEAVVIREGRTVVFLVEDERAVMREVIVGVDNGQTAEIAYGLNAGDRIIFSGQDFLEDGSLINDVNGKGSDAS</sequence>
<dbReference type="Gene3D" id="2.40.30.170">
    <property type="match status" value="1"/>
</dbReference>
<protein>
    <submittedName>
        <fullName evidence="7">Efflux RND transporter periplasmic adaptor subunit</fullName>
    </submittedName>
</protein>
<dbReference type="Gene3D" id="1.10.287.470">
    <property type="entry name" value="Helix hairpin bin"/>
    <property type="match status" value="1"/>
</dbReference>
<gene>
    <name evidence="7" type="ORF">AAIG11_05960</name>
</gene>
<evidence type="ECO:0000259" key="5">
    <source>
        <dbReference type="Pfam" id="PF25973"/>
    </source>
</evidence>
<dbReference type="InterPro" id="IPR006143">
    <property type="entry name" value="RND_pump_MFP"/>
</dbReference>
<keyword evidence="2" id="KW-0175">Coiled coil</keyword>
<dbReference type="Pfam" id="PF25973">
    <property type="entry name" value="BSH_CzcB"/>
    <property type="match status" value="1"/>
</dbReference>
<dbReference type="NCBIfam" id="TIGR01730">
    <property type="entry name" value="RND_mfp"/>
    <property type="match status" value="1"/>
</dbReference>
<dbReference type="Pfam" id="PF25954">
    <property type="entry name" value="Beta-barrel_RND_2"/>
    <property type="match status" value="1"/>
</dbReference>
<feature type="domain" description="CzcB-like barrel-sandwich hybrid" evidence="5">
    <location>
        <begin position="66"/>
        <end position="222"/>
    </location>
</feature>
<dbReference type="InterPro" id="IPR058647">
    <property type="entry name" value="BSH_CzcB-like"/>
</dbReference>
<dbReference type="InterPro" id="IPR058792">
    <property type="entry name" value="Beta-barrel_RND_2"/>
</dbReference>
<comment type="similarity">
    <text evidence="1">Belongs to the membrane fusion protein (MFP) (TC 8.A.1) family.</text>
</comment>
<keyword evidence="3" id="KW-0732">Signal</keyword>
<dbReference type="Gene3D" id="2.40.50.100">
    <property type="match status" value="1"/>
</dbReference>
<feature type="chain" id="PRO_5045885182" evidence="3">
    <location>
        <begin position="25"/>
        <end position="392"/>
    </location>
</feature>
<dbReference type="EMBL" id="JBCITM010000004">
    <property type="protein sequence ID" value="MEN1760006.1"/>
    <property type="molecule type" value="Genomic_DNA"/>
</dbReference>
<dbReference type="PANTHER" id="PTHR30469:SF33">
    <property type="entry name" value="SLR1207 PROTEIN"/>
    <property type="match status" value="1"/>
</dbReference>
<evidence type="ECO:0000313" key="8">
    <source>
        <dbReference type="Proteomes" id="UP001407405"/>
    </source>
</evidence>
<comment type="caution">
    <text evidence="7">The sequence shown here is derived from an EMBL/GenBank/DDBJ whole genome shotgun (WGS) entry which is preliminary data.</text>
</comment>
<organism evidence="7 8">
    <name type="scientific">Anoxynatronum sibiricum</name>
    <dbReference type="NCBI Taxonomy" id="210623"/>
    <lineage>
        <taxon>Bacteria</taxon>
        <taxon>Bacillati</taxon>
        <taxon>Bacillota</taxon>
        <taxon>Clostridia</taxon>
        <taxon>Eubacteriales</taxon>
        <taxon>Clostridiaceae</taxon>
        <taxon>Anoxynatronum</taxon>
    </lineage>
</organism>
<proteinExistence type="inferred from homology"/>
<feature type="domain" description="CusB-like beta-barrel" evidence="4">
    <location>
        <begin position="236"/>
        <end position="309"/>
    </location>
</feature>
<feature type="coiled-coil region" evidence="2">
    <location>
        <begin position="119"/>
        <end position="196"/>
    </location>
</feature>
<dbReference type="Gene3D" id="2.40.420.20">
    <property type="match status" value="1"/>
</dbReference>
<feature type="signal peptide" evidence="3">
    <location>
        <begin position="1"/>
        <end position="24"/>
    </location>
</feature>
<keyword evidence="8" id="KW-1185">Reference proteome</keyword>
<dbReference type="Pfam" id="PF25989">
    <property type="entry name" value="YknX_C"/>
    <property type="match status" value="1"/>
</dbReference>
<dbReference type="PROSITE" id="PS51257">
    <property type="entry name" value="PROKAR_LIPOPROTEIN"/>
    <property type="match status" value="1"/>
</dbReference>
<reference evidence="7 8" key="1">
    <citation type="submission" date="2024-04" db="EMBL/GenBank/DDBJ databases">
        <title>Genome sequencing and metabolic network reconstruction of aminoacids and betaine degradation by Anoxynatronum sibiricum.</title>
        <authorList>
            <person name="Detkova E.N."/>
            <person name="Boltjanskaja Y.V."/>
            <person name="Mardanov A.V."/>
            <person name="Kevbrin V."/>
        </authorList>
    </citation>
    <scope>NUCLEOTIDE SEQUENCE [LARGE SCALE GENOMIC DNA]</scope>
    <source>
        <strain evidence="7 8">Z-7981</strain>
    </source>
</reference>
<dbReference type="RefSeq" id="WP_343185329.1">
    <property type="nucleotide sequence ID" value="NZ_JBCITM010000004.1"/>
</dbReference>
<evidence type="ECO:0000256" key="2">
    <source>
        <dbReference type="SAM" id="Coils"/>
    </source>
</evidence>